<dbReference type="PANTHER" id="PTHR23017">
    <property type="entry name" value="SERPENTINE RECEPTOR, CLASS X"/>
    <property type="match status" value="1"/>
</dbReference>
<feature type="transmembrane region" description="Helical" evidence="1">
    <location>
        <begin position="298"/>
        <end position="318"/>
    </location>
</feature>
<evidence type="ECO:0000313" key="3">
    <source>
        <dbReference type="Proteomes" id="UP000095287"/>
    </source>
</evidence>
<keyword evidence="1" id="KW-0812">Transmembrane</keyword>
<feature type="domain" description="7TM GPCR serpentine receptor class x (Srx)" evidence="2">
    <location>
        <begin position="69"/>
        <end position="293"/>
    </location>
</feature>
<dbReference type="PANTHER" id="PTHR23017:SF3">
    <property type="entry name" value="G-PROTEIN COUPLED RECEPTORS FAMILY 1 PROFILE DOMAIN-CONTAINING PROTEIN"/>
    <property type="match status" value="1"/>
</dbReference>
<dbReference type="AlphaFoldDB" id="A0A1I7Y2B7"/>
<keyword evidence="1" id="KW-1133">Transmembrane helix</keyword>
<keyword evidence="3" id="KW-1185">Reference proteome</keyword>
<evidence type="ECO:0000313" key="4">
    <source>
        <dbReference type="WBParaSite" id="L893_g11945.t1"/>
    </source>
</evidence>
<feature type="transmembrane region" description="Helical" evidence="1">
    <location>
        <begin position="57"/>
        <end position="80"/>
    </location>
</feature>
<dbReference type="WBParaSite" id="L893_g11945.t1">
    <property type="protein sequence ID" value="L893_g11945.t1"/>
    <property type="gene ID" value="L893_g11945"/>
</dbReference>
<name>A0A1I7Y2B7_9BILA</name>
<accession>A0A1I7Y2B7</accession>
<dbReference type="Proteomes" id="UP000095287">
    <property type="component" value="Unplaced"/>
</dbReference>
<sequence length="357" mass="39189">MPQHTITRSTYVHGPIHGCRTAANDRHFASDIPMNGTALAYGNELQGRGFATTADLAFGYFTTSIGIAAFLGAMLNFYLIANVKSFHNAFGFFWGARTVGEIGSDIVYGFFTGPITILQPTNIPPTLSIVAYHFAFTLTYIQCIMHWAVSINRLVAVCFPIHYRMIFNKKLCISVVVAICVKALLVVSLFIVFPCNHIGYSPRFHENVFVRCAAELDRDYSLISHVLYKICFSVACAGTGVINLITFSKIAHIRMTSQHAYNGQEFKRDVRLFTLGAIQDVCMTVVVAAIIICNNDERAPTIGILLSYDGLMISMALFNSKCRRFLLNREGKVGTSALDPSHSALGTSKVPKAATGA</sequence>
<dbReference type="InterPro" id="IPR019430">
    <property type="entry name" value="7TM_GPCR_serpentine_rcpt_Srx"/>
</dbReference>
<protein>
    <submittedName>
        <fullName evidence="4">7TM_GPCR_Srx domain-containing protein</fullName>
    </submittedName>
</protein>
<dbReference type="Gene3D" id="1.20.1070.10">
    <property type="entry name" value="Rhodopsin 7-helix transmembrane proteins"/>
    <property type="match status" value="1"/>
</dbReference>
<feature type="transmembrane region" description="Helical" evidence="1">
    <location>
        <begin position="226"/>
        <end position="251"/>
    </location>
</feature>
<dbReference type="SUPFAM" id="SSF81321">
    <property type="entry name" value="Family A G protein-coupled receptor-like"/>
    <property type="match status" value="1"/>
</dbReference>
<dbReference type="Pfam" id="PF10328">
    <property type="entry name" value="7TM_GPCR_Srx"/>
    <property type="match status" value="1"/>
</dbReference>
<evidence type="ECO:0000256" key="1">
    <source>
        <dbReference type="SAM" id="Phobius"/>
    </source>
</evidence>
<reference evidence="4" key="1">
    <citation type="submission" date="2016-11" db="UniProtKB">
        <authorList>
            <consortium name="WormBaseParasite"/>
        </authorList>
    </citation>
    <scope>IDENTIFICATION</scope>
</reference>
<feature type="transmembrane region" description="Helical" evidence="1">
    <location>
        <begin position="272"/>
        <end position="292"/>
    </location>
</feature>
<evidence type="ECO:0000259" key="2">
    <source>
        <dbReference type="Pfam" id="PF10328"/>
    </source>
</evidence>
<dbReference type="CDD" id="cd00637">
    <property type="entry name" value="7tm_classA_rhodopsin-like"/>
    <property type="match status" value="1"/>
</dbReference>
<keyword evidence="1" id="KW-0472">Membrane</keyword>
<organism evidence="3 4">
    <name type="scientific">Steinernema glaseri</name>
    <dbReference type="NCBI Taxonomy" id="37863"/>
    <lineage>
        <taxon>Eukaryota</taxon>
        <taxon>Metazoa</taxon>
        <taxon>Ecdysozoa</taxon>
        <taxon>Nematoda</taxon>
        <taxon>Chromadorea</taxon>
        <taxon>Rhabditida</taxon>
        <taxon>Tylenchina</taxon>
        <taxon>Panagrolaimomorpha</taxon>
        <taxon>Strongyloidoidea</taxon>
        <taxon>Steinernematidae</taxon>
        <taxon>Steinernema</taxon>
    </lineage>
</organism>
<proteinExistence type="predicted"/>
<feature type="transmembrane region" description="Helical" evidence="1">
    <location>
        <begin position="171"/>
        <end position="193"/>
    </location>
</feature>
<feature type="transmembrane region" description="Helical" evidence="1">
    <location>
        <begin position="131"/>
        <end position="150"/>
    </location>
</feature>